<name>A0A6A3IFK2_9STRA</name>
<organism evidence="2 3">
    <name type="scientific">Phytophthora rubi</name>
    <dbReference type="NCBI Taxonomy" id="129364"/>
    <lineage>
        <taxon>Eukaryota</taxon>
        <taxon>Sar</taxon>
        <taxon>Stramenopiles</taxon>
        <taxon>Oomycota</taxon>
        <taxon>Peronosporomycetes</taxon>
        <taxon>Peronosporales</taxon>
        <taxon>Peronosporaceae</taxon>
        <taxon>Phytophthora</taxon>
    </lineage>
</organism>
<evidence type="ECO:0000313" key="3">
    <source>
        <dbReference type="Proteomes" id="UP000435112"/>
    </source>
</evidence>
<protein>
    <submittedName>
        <fullName evidence="2">Uncharacterized protein</fullName>
    </submittedName>
</protein>
<dbReference type="OrthoDB" id="146712at2759"/>
<feature type="non-terminal residue" evidence="2">
    <location>
        <position position="1"/>
    </location>
</feature>
<dbReference type="AlphaFoldDB" id="A0A6A3IFK2"/>
<comment type="caution">
    <text evidence="2">The sequence shown here is derived from an EMBL/GenBank/DDBJ whole genome shotgun (WGS) entry which is preliminary data.</text>
</comment>
<dbReference type="EMBL" id="QXFU01003016">
    <property type="protein sequence ID" value="KAE8979198.1"/>
    <property type="molecule type" value="Genomic_DNA"/>
</dbReference>
<dbReference type="Proteomes" id="UP000435112">
    <property type="component" value="Unassembled WGS sequence"/>
</dbReference>
<feature type="region of interest" description="Disordered" evidence="1">
    <location>
        <begin position="64"/>
        <end position="107"/>
    </location>
</feature>
<accession>A0A6A3IFK2</accession>
<feature type="compositionally biased region" description="Basic and acidic residues" evidence="1">
    <location>
        <begin position="97"/>
        <end position="107"/>
    </location>
</feature>
<proteinExistence type="predicted"/>
<reference evidence="2 3" key="1">
    <citation type="submission" date="2018-09" db="EMBL/GenBank/DDBJ databases">
        <title>Genomic investigation of the strawberry pathogen Phytophthora fragariae indicates pathogenicity is determined by transcriptional variation in three key races.</title>
        <authorList>
            <person name="Adams T.M."/>
            <person name="Armitage A.D."/>
            <person name="Sobczyk M.K."/>
            <person name="Bates H.J."/>
            <person name="Dunwell J.M."/>
            <person name="Nellist C.F."/>
            <person name="Harrison R.J."/>
        </authorList>
    </citation>
    <scope>NUCLEOTIDE SEQUENCE [LARGE SCALE GENOMIC DNA]</scope>
    <source>
        <strain evidence="2 3">SCRP324</strain>
    </source>
</reference>
<evidence type="ECO:0000313" key="2">
    <source>
        <dbReference type="EMBL" id="KAE8979198.1"/>
    </source>
</evidence>
<evidence type="ECO:0000256" key="1">
    <source>
        <dbReference type="SAM" id="MobiDB-lite"/>
    </source>
</evidence>
<feature type="region of interest" description="Disordered" evidence="1">
    <location>
        <begin position="1"/>
        <end position="21"/>
    </location>
</feature>
<gene>
    <name evidence="2" type="ORF">PR002_g24489</name>
</gene>
<sequence length="107" mass="12294">RGELSGCSHDGGRRAEGQAPSSEALLAQFQQQLRAEVSAYHARLYHEMDPATVRVRAQFQHESEQLRSRLKGNEDRINQEKQEQERLLRTLRGGGNAKEERANVRRR</sequence>
<feature type="compositionally biased region" description="Basic and acidic residues" evidence="1">
    <location>
        <begin position="64"/>
        <end position="88"/>
    </location>
</feature>